<name>A0A976UBF4_9CAUD</name>
<protein>
    <submittedName>
        <fullName evidence="1">Uncharacterized protein</fullName>
    </submittedName>
</protein>
<sequence length="150" mass="17580">MKKNLTNKMINHSISGKNKEDHIHSILTKNGFAVKREVVISDGRFQQARKTRSVDIKFTYGKMERYLESDGQVHGTLEQPTIQTLKRNADFERTNLPYIIINHESIRELRKIMELKNITIEQLTEFLTTYLAWMEYSKFLAKLEAGSLYL</sequence>
<keyword evidence="2" id="KW-1185">Reference proteome</keyword>
<dbReference type="Proteomes" id="UP001156973">
    <property type="component" value="Segment"/>
</dbReference>
<proteinExistence type="predicted"/>
<evidence type="ECO:0000313" key="1">
    <source>
        <dbReference type="EMBL" id="UVF62467.1"/>
    </source>
</evidence>
<organism evidence="1 2">
    <name type="scientific">Nitrososphaeria virus YSH_922147</name>
    <dbReference type="NCBI Taxonomy" id="3071323"/>
    <lineage>
        <taxon>Viruses</taxon>
        <taxon>Duplodnaviria</taxon>
        <taxon>Heunggongvirae</taxon>
        <taxon>Uroviricota</taxon>
        <taxon>Caudoviricetes</taxon>
        <taxon>Juravirales</taxon>
        <taxon>Yangangviridae</taxon>
        <taxon>Mathaucavirus</taxon>
        <taxon>Mathaucavirus yangshanense</taxon>
    </lineage>
</organism>
<dbReference type="EMBL" id="ON649701">
    <property type="protein sequence ID" value="UVF62467.1"/>
    <property type="molecule type" value="Genomic_DNA"/>
</dbReference>
<dbReference type="KEGG" id="vg:80545018"/>
<reference evidence="1 2" key="1">
    <citation type="submission" date="2022-05" db="EMBL/GenBank/DDBJ databases">
        <title>Diverse viruses of marine archaea discovered using metagenomics.</title>
        <authorList>
            <person name="Zhou Y."/>
        </authorList>
    </citation>
    <scope>NUCLEOTIDE SEQUENCE [LARGE SCALE GENOMIC DNA]</scope>
    <source>
        <strain evidence="1">YSH_922147</strain>
    </source>
</reference>
<evidence type="ECO:0000313" key="2">
    <source>
        <dbReference type="Proteomes" id="UP001156973"/>
    </source>
</evidence>
<accession>A0A976UBF4</accession>